<keyword evidence="2" id="KW-0472">Membrane</keyword>
<proteinExistence type="predicted"/>
<reference evidence="3" key="1">
    <citation type="submission" date="2023-03" db="EMBL/GenBank/DDBJ databases">
        <title>Amycolatopsis taiwanensis NBRC 103393.</title>
        <authorList>
            <person name="Ichikawa N."/>
            <person name="Sato H."/>
            <person name="Tonouchi N."/>
        </authorList>
    </citation>
    <scope>NUCLEOTIDE SEQUENCE</scope>
    <source>
        <strain evidence="3">NBRC 103393</strain>
    </source>
</reference>
<organism evidence="3 4">
    <name type="scientific">Amycolatopsis taiwanensis</name>
    <dbReference type="NCBI Taxonomy" id="342230"/>
    <lineage>
        <taxon>Bacteria</taxon>
        <taxon>Bacillati</taxon>
        <taxon>Actinomycetota</taxon>
        <taxon>Actinomycetes</taxon>
        <taxon>Pseudonocardiales</taxon>
        <taxon>Pseudonocardiaceae</taxon>
        <taxon>Amycolatopsis</taxon>
    </lineage>
</organism>
<evidence type="ECO:0000313" key="3">
    <source>
        <dbReference type="EMBL" id="GLY67175.1"/>
    </source>
</evidence>
<evidence type="ECO:0000313" key="4">
    <source>
        <dbReference type="Proteomes" id="UP001165136"/>
    </source>
</evidence>
<keyword evidence="4" id="KW-1185">Reference proteome</keyword>
<protein>
    <submittedName>
        <fullName evidence="3">Uncharacterized protein</fullName>
    </submittedName>
</protein>
<name>A0A9W6VFV9_9PSEU</name>
<keyword evidence="2" id="KW-1133">Transmembrane helix</keyword>
<sequence length="74" mass="7975">MKIAKPAHAGRPGAGVPQNTGGRMSEQVVSRGGQGDDQAVRRPWLMALAWLWVGIPFAYGVYQLILKVIQLFGG</sequence>
<dbReference type="AlphaFoldDB" id="A0A9W6VFV9"/>
<gene>
    <name evidence="3" type="ORF">Atai01_37940</name>
</gene>
<accession>A0A9W6VFV9</accession>
<keyword evidence="2" id="KW-0812">Transmembrane</keyword>
<feature type="region of interest" description="Disordered" evidence="1">
    <location>
        <begin position="1"/>
        <end position="36"/>
    </location>
</feature>
<comment type="caution">
    <text evidence="3">The sequence shown here is derived from an EMBL/GenBank/DDBJ whole genome shotgun (WGS) entry which is preliminary data.</text>
</comment>
<dbReference type="Proteomes" id="UP001165136">
    <property type="component" value="Unassembled WGS sequence"/>
</dbReference>
<feature type="transmembrane region" description="Helical" evidence="2">
    <location>
        <begin position="44"/>
        <end position="65"/>
    </location>
</feature>
<evidence type="ECO:0000256" key="1">
    <source>
        <dbReference type="SAM" id="MobiDB-lite"/>
    </source>
</evidence>
<evidence type="ECO:0000256" key="2">
    <source>
        <dbReference type="SAM" id="Phobius"/>
    </source>
</evidence>
<dbReference type="EMBL" id="BSTI01000007">
    <property type="protein sequence ID" value="GLY67175.1"/>
    <property type="molecule type" value="Genomic_DNA"/>
</dbReference>